<dbReference type="Proteomes" id="UP000823775">
    <property type="component" value="Unassembled WGS sequence"/>
</dbReference>
<keyword evidence="2" id="KW-1185">Reference proteome</keyword>
<name>A0ABS8VRH1_DATST</name>
<protein>
    <submittedName>
        <fullName evidence="1">Uncharacterized protein</fullName>
    </submittedName>
</protein>
<reference evidence="1 2" key="1">
    <citation type="journal article" date="2021" name="BMC Genomics">
        <title>Datura genome reveals duplications of psychoactive alkaloid biosynthetic genes and high mutation rate following tissue culture.</title>
        <authorList>
            <person name="Rajewski A."/>
            <person name="Carter-House D."/>
            <person name="Stajich J."/>
            <person name="Litt A."/>
        </authorList>
    </citation>
    <scope>NUCLEOTIDE SEQUENCE [LARGE SCALE GENOMIC DNA]</scope>
    <source>
        <strain evidence="1">AR-01</strain>
    </source>
</reference>
<dbReference type="EMBL" id="JACEIK010005763">
    <property type="protein sequence ID" value="MCE0482165.1"/>
    <property type="molecule type" value="Genomic_DNA"/>
</dbReference>
<evidence type="ECO:0000313" key="1">
    <source>
        <dbReference type="EMBL" id="MCE0482165.1"/>
    </source>
</evidence>
<gene>
    <name evidence="1" type="ORF">HAX54_040620</name>
</gene>
<organism evidence="1 2">
    <name type="scientific">Datura stramonium</name>
    <name type="common">Jimsonweed</name>
    <name type="synonym">Common thornapple</name>
    <dbReference type="NCBI Taxonomy" id="4076"/>
    <lineage>
        <taxon>Eukaryota</taxon>
        <taxon>Viridiplantae</taxon>
        <taxon>Streptophyta</taxon>
        <taxon>Embryophyta</taxon>
        <taxon>Tracheophyta</taxon>
        <taxon>Spermatophyta</taxon>
        <taxon>Magnoliopsida</taxon>
        <taxon>eudicotyledons</taxon>
        <taxon>Gunneridae</taxon>
        <taxon>Pentapetalae</taxon>
        <taxon>asterids</taxon>
        <taxon>lamiids</taxon>
        <taxon>Solanales</taxon>
        <taxon>Solanaceae</taxon>
        <taxon>Solanoideae</taxon>
        <taxon>Datureae</taxon>
        <taxon>Datura</taxon>
    </lineage>
</organism>
<proteinExistence type="predicted"/>
<comment type="caution">
    <text evidence="1">The sequence shown here is derived from an EMBL/GenBank/DDBJ whole genome shotgun (WGS) entry which is preliminary data.</text>
</comment>
<evidence type="ECO:0000313" key="2">
    <source>
        <dbReference type="Proteomes" id="UP000823775"/>
    </source>
</evidence>
<accession>A0ABS8VRH1</accession>
<sequence length="84" mass="9314">MVVSYLRIEDHQTGMEIQAGMWLPQSLSDLSFGNCTPTYRSLAVWETEGHGHSPVQSAEIARGLCLKRVRRMVTRLGLDPSAIG</sequence>